<comment type="similarity">
    <text evidence="2">Belongs to the 2H phosphoesterase superfamily. ThpR family.</text>
</comment>
<dbReference type="NCBIfam" id="TIGR02258">
    <property type="entry name" value="2_5_ligase"/>
    <property type="match status" value="1"/>
</dbReference>
<dbReference type="GO" id="GO:0008664">
    <property type="term" value="F:RNA 2',3'-cyclic 3'-phosphodiesterase activity"/>
    <property type="evidence" value="ECO:0007669"/>
    <property type="project" value="UniProtKB-EC"/>
</dbReference>
<dbReference type="HAMAP" id="MF_01940">
    <property type="entry name" value="RNA_CPDase"/>
    <property type="match status" value="1"/>
</dbReference>
<dbReference type="GO" id="GO:0004113">
    <property type="term" value="F:2',3'-cyclic-nucleotide 3'-phosphodiesterase activity"/>
    <property type="evidence" value="ECO:0007669"/>
    <property type="project" value="InterPro"/>
</dbReference>
<feature type="short sequence motif" description="HXTX 2" evidence="2">
    <location>
        <begin position="121"/>
        <end position="124"/>
    </location>
</feature>
<evidence type="ECO:0000313" key="4">
    <source>
        <dbReference type="Proteomes" id="UP000823921"/>
    </source>
</evidence>
<dbReference type="PANTHER" id="PTHR35561">
    <property type="entry name" value="RNA 2',3'-CYCLIC PHOSPHODIESTERASE"/>
    <property type="match status" value="1"/>
</dbReference>
<gene>
    <name evidence="3" type="primary">thpR</name>
    <name evidence="3" type="ORF">H9712_08060</name>
</gene>
<evidence type="ECO:0000256" key="1">
    <source>
        <dbReference type="ARBA" id="ARBA00022801"/>
    </source>
</evidence>
<name>A0A9D2MM30_9FIRM</name>
<evidence type="ECO:0000256" key="2">
    <source>
        <dbReference type="HAMAP-Rule" id="MF_01940"/>
    </source>
</evidence>
<dbReference type="Pfam" id="PF13563">
    <property type="entry name" value="2_5_RNA_ligase2"/>
    <property type="match status" value="1"/>
</dbReference>
<protein>
    <recommendedName>
        <fullName evidence="2">RNA 2',3'-cyclic phosphodiesterase</fullName>
        <shortName evidence="2">RNA 2',3'-CPDase</shortName>
        <ecNumber evidence="2">3.1.4.58</ecNumber>
    </recommendedName>
</protein>
<dbReference type="Proteomes" id="UP000823921">
    <property type="component" value="Unassembled WGS sequence"/>
</dbReference>
<dbReference type="AlphaFoldDB" id="A0A9D2MM30"/>
<sequence length="176" mass="19469">MRLFLGIELPLFWREALDRGAAGLRRAGVRANFTRTDNYHLTLVFLGETHRAEAAAAALHQVEASPFPLRSASPGCFSKKGGDIWWLGVEPLPGLMAVQRQLEGALRDAGFSPEGRPYRPHITLARKVRSPGGLEPLTLPGLFPALEARVTRLTLFSSERVEGVLRYLPVDRKSLM</sequence>
<dbReference type="InterPro" id="IPR009097">
    <property type="entry name" value="Cyclic_Pdiesterase"/>
</dbReference>
<comment type="function">
    <text evidence="2">Hydrolyzes RNA 2',3'-cyclic phosphodiester to an RNA 2'-phosphomonoester.</text>
</comment>
<dbReference type="SUPFAM" id="SSF55144">
    <property type="entry name" value="LigT-like"/>
    <property type="match status" value="1"/>
</dbReference>
<dbReference type="EMBL" id="DWXO01000077">
    <property type="protein sequence ID" value="HJB80925.1"/>
    <property type="molecule type" value="Genomic_DNA"/>
</dbReference>
<organism evidence="3 4">
    <name type="scientific">Candidatus Flavonifractor intestinigallinarum</name>
    <dbReference type="NCBI Taxonomy" id="2838586"/>
    <lineage>
        <taxon>Bacteria</taxon>
        <taxon>Bacillati</taxon>
        <taxon>Bacillota</taxon>
        <taxon>Clostridia</taxon>
        <taxon>Eubacteriales</taxon>
        <taxon>Oscillospiraceae</taxon>
        <taxon>Flavonifractor</taxon>
    </lineage>
</organism>
<dbReference type="PANTHER" id="PTHR35561:SF1">
    <property type="entry name" value="RNA 2',3'-CYCLIC PHOSPHODIESTERASE"/>
    <property type="match status" value="1"/>
</dbReference>
<dbReference type="EC" id="3.1.4.58" evidence="2"/>
<comment type="caution">
    <text evidence="3">The sequence shown here is derived from an EMBL/GenBank/DDBJ whole genome shotgun (WGS) entry which is preliminary data.</text>
</comment>
<feature type="active site" description="Proton acceptor" evidence="2">
    <location>
        <position position="121"/>
    </location>
</feature>
<feature type="active site" description="Proton donor" evidence="2">
    <location>
        <position position="40"/>
    </location>
</feature>
<proteinExistence type="inferred from homology"/>
<evidence type="ECO:0000313" key="3">
    <source>
        <dbReference type="EMBL" id="HJB80925.1"/>
    </source>
</evidence>
<dbReference type="Gene3D" id="3.90.1140.10">
    <property type="entry name" value="Cyclic phosphodiesterase"/>
    <property type="match status" value="1"/>
</dbReference>
<comment type="catalytic activity">
    <reaction evidence="2">
        <text>a 3'-end 2',3'-cyclophospho-ribonucleotide-RNA + H2O = a 3'-end 2'-phospho-ribonucleotide-RNA + H(+)</text>
        <dbReference type="Rhea" id="RHEA:11828"/>
        <dbReference type="Rhea" id="RHEA-COMP:10464"/>
        <dbReference type="Rhea" id="RHEA-COMP:17353"/>
        <dbReference type="ChEBI" id="CHEBI:15377"/>
        <dbReference type="ChEBI" id="CHEBI:15378"/>
        <dbReference type="ChEBI" id="CHEBI:83064"/>
        <dbReference type="ChEBI" id="CHEBI:173113"/>
        <dbReference type="EC" id="3.1.4.58"/>
    </reaction>
</comment>
<feature type="short sequence motif" description="HXTX 1" evidence="2">
    <location>
        <begin position="40"/>
        <end position="43"/>
    </location>
</feature>
<dbReference type="InterPro" id="IPR004175">
    <property type="entry name" value="RNA_CPDase"/>
</dbReference>
<reference evidence="3" key="2">
    <citation type="submission" date="2021-04" db="EMBL/GenBank/DDBJ databases">
        <authorList>
            <person name="Gilroy R."/>
        </authorList>
    </citation>
    <scope>NUCLEOTIDE SEQUENCE</scope>
    <source>
        <strain evidence="3">CHK192-8294</strain>
    </source>
</reference>
<keyword evidence="1 2" id="KW-0378">Hydrolase</keyword>
<accession>A0A9D2MM30</accession>
<reference evidence="3" key="1">
    <citation type="journal article" date="2021" name="PeerJ">
        <title>Extensive microbial diversity within the chicken gut microbiome revealed by metagenomics and culture.</title>
        <authorList>
            <person name="Gilroy R."/>
            <person name="Ravi A."/>
            <person name="Getino M."/>
            <person name="Pursley I."/>
            <person name="Horton D.L."/>
            <person name="Alikhan N.F."/>
            <person name="Baker D."/>
            <person name="Gharbi K."/>
            <person name="Hall N."/>
            <person name="Watson M."/>
            <person name="Adriaenssens E.M."/>
            <person name="Foster-Nyarko E."/>
            <person name="Jarju S."/>
            <person name="Secka A."/>
            <person name="Antonio M."/>
            <person name="Oren A."/>
            <person name="Chaudhuri R.R."/>
            <person name="La Ragione R."/>
            <person name="Hildebrand F."/>
            <person name="Pallen M.J."/>
        </authorList>
    </citation>
    <scope>NUCLEOTIDE SEQUENCE</scope>
    <source>
        <strain evidence="3">CHK192-8294</strain>
    </source>
</reference>